<dbReference type="PANTHER" id="PTHR35802:SF1">
    <property type="entry name" value="PROTEASE SYNTHASE AND SPORULATION PROTEIN PAI 2"/>
    <property type="match status" value="1"/>
</dbReference>
<reference evidence="2" key="1">
    <citation type="submission" date="2016-10" db="EMBL/GenBank/DDBJ databases">
        <authorList>
            <person name="Varghese N."/>
            <person name="Submissions S."/>
        </authorList>
    </citation>
    <scope>NUCLEOTIDE SEQUENCE [LARGE SCALE GENOMIC DNA]</scope>
    <source>
        <strain evidence="2">ES.061</strain>
    </source>
</reference>
<proteinExistence type="predicted"/>
<protein>
    <submittedName>
        <fullName evidence="1">Negative transcriptional regulator, PaiB family</fullName>
    </submittedName>
</protein>
<dbReference type="InterPro" id="IPR012349">
    <property type="entry name" value="Split_barrel_FMN-bd"/>
</dbReference>
<dbReference type="EMBL" id="FNSL01000001">
    <property type="protein sequence ID" value="SEB72915.1"/>
    <property type="molecule type" value="Genomic_DNA"/>
</dbReference>
<dbReference type="SUPFAM" id="SSF50475">
    <property type="entry name" value="FMN-binding split barrel"/>
    <property type="match status" value="1"/>
</dbReference>
<dbReference type="RefSeq" id="WP_157776502.1">
    <property type="nucleotide sequence ID" value="NZ_FNSL01000001.1"/>
</dbReference>
<dbReference type="Gene3D" id="2.30.110.10">
    <property type="entry name" value="Electron Transport, Fmn-binding Protein, Chain A"/>
    <property type="match status" value="1"/>
</dbReference>
<dbReference type="InterPro" id="IPR007396">
    <property type="entry name" value="TR_PAI2-type"/>
</dbReference>
<dbReference type="Proteomes" id="UP000199064">
    <property type="component" value="Unassembled WGS sequence"/>
</dbReference>
<name>A0A1H4LRK1_9HYPH</name>
<organism evidence="1 2">
    <name type="scientific">Nitratireductor aquibiodomus</name>
    <dbReference type="NCBI Taxonomy" id="204799"/>
    <lineage>
        <taxon>Bacteria</taxon>
        <taxon>Pseudomonadati</taxon>
        <taxon>Pseudomonadota</taxon>
        <taxon>Alphaproteobacteria</taxon>
        <taxon>Hyphomicrobiales</taxon>
        <taxon>Phyllobacteriaceae</taxon>
        <taxon>Nitratireductor</taxon>
    </lineage>
</organism>
<gene>
    <name evidence="1" type="ORF">SAMN05216452_2946</name>
</gene>
<dbReference type="Pfam" id="PF04299">
    <property type="entry name" value="FMN_bind_2"/>
    <property type="match status" value="1"/>
</dbReference>
<keyword evidence="2" id="KW-1185">Reference proteome</keyword>
<accession>A0A1H4LRK1</accession>
<dbReference type="PANTHER" id="PTHR35802">
    <property type="entry name" value="PROTEASE SYNTHASE AND SPORULATION PROTEIN PAI 2"/>
    <property type="match status" value="1"/>
</dbReference>
<sequence length="211" mass="23557">MTGKIQRPYVPPLYRASDAETRNLVRAYPLATIMTSRRGTMEATQTPLFFESDADDCSTVIGHIARINPQAEDVMEPGPMLAVFNGPSAYVSPEWYVEDEDVPTWIYQAVHLRGEIEPVSGADMRSLMEDIVRLSERRIGGTWRLDRISEADIARMMPRIVGFRVHIEALTGISKMEQTRSLKNRDGVAGALEHGREIGRDVLAGLLSKSV</sequence>
<evidence type="ECO:0000313" key="2">
    <source>
        <dbReference type="Proteomes" id="UP000199064"/>
    </source>
</evidence>
<dbReference type="AlphaFoldDB" id="A0A1H4LRK1"/>
<evidence type="ECO:0000313" key="1">
    <source>
        <dbReference type="EMBL" id="SEB72915.1"/>
    </source>
</evidence>
<dbReference type="PIRSF" id="PIRSF010372">
    <property type="entry name" value="PaiB"/>
    <property type="match status" value="1"/>
</dbReference>